<dbReference type="PROSITE" id="PS50110">
    <property type="entry name" value="RESPONSE_REGULATORY"/>
    <property type="match status" value="1"/>
</dbReference>
<dbReference type="OrthoDB" id="9809318at2"/>
<gene>
    <name evidence="10" type="ORF">SAMN05661086_03630</name>
</gene>
<evidence type="ECO:0000256" key="7">
    <source>
        <dbReference type="PROSITE-ProRule" id="PRU00169"/>
    </source>
</evidence>
<evidence type="ECO:0000256" key="6">
    <source>
        <dbReference type="ARBA" id="ARBA00037164"/>
    </source>
</evidence>
<feature type="modified residue" description="4-aspartylphosphate" evidence="7">
    <location>
        <position position="60"/>
    </location>
</feature>
<comment type="function">
    <text evidence="6">Required for high-level post-exponential phase expression of a series of secreted proteins.</text>
</comment>
<reference evidence="10 11" key="1">
    <citation type="submission" date="2016-10" db="EMBL/GenBank/DDBJ databases">
        <authorList>
            <person name="de Groot N.N."/>
        </authorList>
    </citation>
    <scope>NUCLEOTIDE SEQUENCE [LARGE SCALE GENOMIC DNA]</scope>
    <source>
        <strain evidence="10 11">743A</strain>
    </source>
</reference>
<proteinExistence type="predicted"/>
<dbReference type="RefSeq" id="WP_092564220.1">
    <property type="nucleotide sequence ID" value="NZ_FOYZ01000023.1"/>
</dbReference>
<evidence type="ECO:0000256" key="1">
    <source>
        <dbReference type="ARBA" id="ARBA00018672"/>
    </source>
</evidence>
<dbReference type="GO" id="GO:0000156">
    <property type="term" value="F:phosphorelay response regulator activity"/>
    <property type="evidence" value="ECO:0007669"/>
    <property type="project" value="InterPro"/>
</dbReference>
<keyword evidence="11" id="KW-1185">Reference proteome</keyword>
<dbReference type="PROSITE" id="PS50930">
    <property type="entry name" value="HTH_LYTTR"/>
    <property type="match status" value="1"/>
</dbReference>
<evidence type="ECO:0000313" key="11">
    <source>
        <dbReference type="Proteomes" id="UP000199659"/>
    </source>
</evidence>
<comment type="function">
    <text evidence="5">May play the central regulatory role in sporulation. It may be an element of the effector pathway responsible for the activation of sporulation genes in response to nutritional stress. Spo0A may act in concert with spo0H (a sigma factor) to control the expression of some genes that are critical to the sporulation process.</text>
</comment>
<dbReference type="SMART" id="SM00448">
    <property type="entry name" value="REC"/>
    <property type="match status" value="1"/>
</dbReference>
<protein>
    <recommendedName>
        <fullName evidence="1">Stage 0 sporulation protein A homolog</fullName>
    </recommendedName>
</protein>
<keyword evidence="4" id="KW-0010">Activator</keyword>
<dbReference type="AlphaFoldDB" id="A0A1I6LWZ2"/>
<feature type="domain" description="HTH LytTR-type" evidence="9">
    <location>
        <begin position="139"/>
        <end position="237"/>
    </location>
</feature>
<dbReference type="Gene3D" id="3.40.50.2300">
    <property type="match status" value="1"/>
</dbReference>
<dbReference type="STRING" id="37658.SAMN05661086_03630"/>
<dbReference type="GO" id="GO:0003677">
    <property type="term" value="F:DNA binding"/>
    <property type="evidence" value="ECO:0007669"/>
    <property type="project" value="InterPro"/>
</dbReference>
<dbReference type="Pfam" id="PF00072">
    <property type="entry name" value="Response_reg"/>
    <property type="match status" value="1"/>
</dbReference>
<accession>A0A1I6LWZ2</accession>
<dbReference type="InterPro" id="IPR007492">
    <property type="entry name" value="LytTR_DNA-bd_dom"/>
</dbReference>
<evidence type="ECO:0000259" key="9">
    <source>
        <dbReference type="PROSITE" id="PS50930"/>
    </source>
</evidence>
<organism evidence="10 11">
    <name type="scientific">Anaeromicropila populeti</name>
    <dbReference type="NCBI Taxonomy" id="37658"/>
    <lineage>
        <taxon>Bacteria</taxon>
        <taxon>Bacillati</taxon>
        <taxon>Bacillota</taxon>
        <taxon>Clostridia</taxon>
        <taxon>Lachnospirales</taxon>
        <taxon>Lachnospiraceae</taxon>
        <taxon>Anaeromicropila</taxon>
    </lineage>
</organism>
<keyword evidence="7" id="KW-0597">Phosphoprotein</keyword>
<dbReference type="SUPFAM" id="SSF52172">
    <property type="entry name" value="CheY-like"/>
    <property type="match status" value="1"/>
</dbReference>
<dbReference type="Proteomes" id="UP000199659">
    <property type="component" value="Unassembled WGS sequence"/>
</dbReference>
<evidence type="ECO:0000256" key="5">
    <source>
        <dbReference type="ARBA" id="ARBA00024867"/>
    </source>
</evidence>
<dbReference type="Gene3D" id="2.40.50.1020">
    <property type="entry name" value="LytTr DNA-binding domain"/>
    <property type="match status" value="1"/>
</dbReference>
<evidence type="ECO:0000313" key="10">
    <source>
        <dbReference type="EMBL" id="SFS07930.1"/>
    </source>
</evidence>
<dbReference type="InterPro" id="IPR011006">
    <property type="entry name" value="CheY-like_superfamily"/>
</dbReference>
<evidence type="ECO:0000259" key="8">
    <source>
        <dbReference type="PROSITE" id="PS50110"/>
    </source>
</evidence>
<name>A0A1I6LWZ2_9FIRM</name>
<dbReference type="PANTHER" id="PTHR37299">
    <property type="entry name" value="TRANSCRIPTIONAL REGULATOR-RELATED"/>
    <property type="match status" value="1"/>
</dbReference>
<dbReference type="InterPro" id="IPR046947">
    <property type="entry name" value="LytR-like"/>
</dbReference>
<dbReference type="EMBL" id="FOYZ01000023">
    <property type="protein sequence ID" value="SFS07930.1"/>
    <property type="molecule type" value="Genomic_DNA"/>
</dbReference>
<dbReference type="SMART" id="SM00850">
    <property type="entry name" value="LytTR"/>
    <property type="match status" value="1"/>
</dbReference>
<dbReference type="PANTHER" id="PTHR37299:SF3">
    <property type="entry name" value="STAGE 0 SPORULATION PROTEIN A HOMOLOG"/>
    <property type="match status" value="1"/>
</dbReference>
<keyword evidence="2" id="KW-0963">Cytoplasm</keyword>
<sequence>MKVNFLICEDDIISLQINKTYIEEQCKIEHVKCNIYMFSNVTDINNKFLSENKIDIACLDIDLGYNKTGLELAEEIKKYNEMVAVIFITSHNEFIHVASKLMFSYLEKPIVQQEMQQKLKRAIIYVEGIKTHKKIYTSLTFKVGRQEISILQESIIYIEKVGRKITIGTIKKNYEVSGSISNLEKLLDPVFVKIDQGIIVNIQKVNVVERNVVYMNTGENFKISRSRIKTIKEQFSNYTNDK</sequence>
<feature type="domain" description="Response regulatory" evidence="8">
    <location>
        <begin position="4"/>
        <end position="123"/>
    </location>
</feature>
<evidence type="ECO:0000256" key="3">
    <source>
        <dbReference type="ARBA" id="ARBA00023012"/>
    </source>
</evidence>
<dbReference type="InterPro" id="IPR001789">
    <property type="entry name" value="Sig_transdc_resp-reg_receiver"/>
</dbReference>
<keyword evidence="3" id="KW-0902">Two-component regulatory system</keyword>
<evidence type="ECO:0000256" key="4">
    <source>
        <dbReference type="ARBA" id="ARBA00023159"/>
    </source>
</evidence>
<dbReference type="Pfam" id="PF04397">
    <property type="entry name" value="LytTR"/>
    <property type="match status" value="1"/>
</dbReference>
<evidence type="ECO:0000256" key="2">
    <source>
        <dbReference type="ARBA" id="ARBA00022490"/>
    </source>
</evidence>